<sequence>MVEITGRIPYDELVDGIKKDIKCDEQRIKDVIDFINKTHLSIRTRDLGGIKVVEFK</sequence>
<name>A0A098ECF9_9ZZZZ</name>
<evidence type="ECO:0000313" key="1">
    <source>
        <dbReference type="EMBL" id="CEG13204.1"/>
    </source>
</evidence>
<dbReference type="AlphaFoldDB" id="A0A098ECF9"/>
<organism evidence="1">
    <name type="scientific">groundwater metagenome</name>
    <dbReference type="NCBI Taxonomy" id="717931"/>
    <lineage>
        <taxon>unclassified sequences</taxon>
        <taxon>metagenomes</taxon>
        <taxon>ecological metagenomes</taxon>
    </lineage>
</organism>
<protein>
    <submittedName>
        <fullName evidence="1">Uncharacterized protein</fullName>
    </submittedName>
</protein>
<accession>A0A098ECF9</accession>
<proteinExistence type="predicted"/>
<reference evidence="1" key="1">
    <citation type="submission" date="2014-09" db="EMBL/GenBank/DDBJ databases">
        <authorList>
            <person name="Probst J Alexander"/>
        </authorList>
    </citation>
    <scope>NUCLEOTIDE SEQUENCE</scope>
</reference>
<dbReference type="EMBL" id="CCXY01000272">
    <property type="protein sequence ID" value="CEG13204.1"/>
    <property type="molecule type" value="Genomic_DNA"/>
</dbReference>
<gene>
    <name evidence="1" type="ORF">MSIBF_A3430001</name>
</gene>